<dbReference type="EC" id="2.1.1.33" evidence="9"/>
<dbReference type="Proteomes" id="UP000777303">
    <property type="component" value="Unassembled WGS sequence"/>
</dbReference>
<proteinExistence type="inferred from homology"/>
<feature type="binding site" evidence="9">
    <location>
        <position position="69"/>
    </location>
    <ligand>
        <name>S-adenosyl-L-methionine</name>
        <dbReference type="ChEBI" id="CHEBI:59789"/>
    </ligand>
</feature>
<dbReference type="InterPro" id="IPR029063">
    <property type="entry name" value="SAM-dependent_MTases_sf"/>
</dbReference>
<feature type="region of interest" description="Interaction with RNA" evidence="9">
    <location>
        <begin position="124"/>
        <end position="129"/>
    </location>
</feature>
<dbReference type="GO" id="GO:0043527">
    <property type="term" value="C:tRNA methyltransferase complex"/>
    <property type="evidence" value="ECO:0007669"/>
    <property type="project" value="TreeGrafter"/>
</dbReference>
<feature type="binding site" evidence="9">
    <location>
        <position position="154"/>
    </location>
    <ligand>
        <name>substrate</name>
    </ligand>
</feature>
<dbReference type="NCBIfam" id="NF001080">
    <property type="entry name" value="PRK00121.2-2"/>
    <property type="match status" value="1"/>
</dbReference>
<dbReference type="GO" id="GO:0008176">
    <property type="term" value="F:tRNA (guanine(46)-N7)-methyltransferase activity"/>
    <property type="evidence" value="ECO:0007669"/>
    <property type="project" value="UniProtKB-UniRule"/>
</dbReference>
<evidence type="ECO:0000256" key="4">
    <source>
        <dbReference type="ARBA" id="ARBA00022679"/>
    </source>
</evidence>
<dbReference type="Gene3D" id="3.40.50.150">
    <property type="entry name" value="Vaccinia Virus protein VP39"/>
    <property type="match status" value="1"/>
</dbReference>
<feature type="binding site" evidence="9">
    <location>
        <position position="122"/>
    </location>
    <ligand>
        <name>substrate</name>
    </ligand>
</feature>
<feature type="binding site" evidence="9">
    <location>
        <position position="44"/>
    </location>
    <ligand>
        <name>S-adenosyl-L-methionine</name>
        <dbReference type="ChEBI" id="CHEBI:59789"/>
    </ligand>
</feature>
<evidence type="ECO:0000256" key="8">
    <source>
        <dbReference type="ARBA" id="ARBA00060767"/>
    </source>
</evidence>
<feature type="binding site" evidence="9">
    <location>
        <position position="118"/>
    </location>
    <ligand>
        <name>S-adenosyl-L-methionine</name>
        <dbReference type="ChEBI" id="CHEBI:59789"/>
    </ligand>
</feature>
<dbReference type="FunFam" id="3.40.50.150:FF:000035">
    <property type="entry name" value="tRNA (guanine-N(7)-)-methyltransferase"/>
    <property type="match status" value="1"/>
</dbReference>
<comment type="caution">
    <text evidence="10">The sequence shown here is derived from an EMBL/GenBank/DDBJ whole genome shotgun (WGS) entry which is preliminary data.</text>
</comment>
<keyword evidence="6 9" id="KW-0819">tRNA processing</keyword>
<evidence type="ECO:0000256" key="9">
    <source>
        <dbReference type="HAMAP-Rule" id="MF_01057"/>
    </source>
</evidence>
<keyword evidence="5 9" id="KW-0949">S-adenosyl-L-methionine</keyword>
<evidence type="ECO:0000256" key="6">
    <source>
        <dbReference type="ARBA" id="ARBA00022694"/>
    </source>
</evidence>
<dbReference type="HAMAP" id="MF_01057">
    <property type="entry name" value="tRNA_methyltr_TrmB"/>
    <property type="match status" value="1"/>
</dbReference>
<comment type="similarity">
    <text evidence="8 9">Belongs to the class I-like SAM-binding methyltransferase superfamily. TrmB family.</text>
</comment>
<evidence type="ECO:0000313" key="11">
    <source>
        <dbReference type="Proteomes" id="UP000777303"/>
    </source>
</evidence>
<comment type="catalytic activity">
    <reaction evidence="1 9">
        <text>guanosine(46) in tRNA + S-adenosyl-L-methionine = N(7)-methylguanosine(46) in tRNA + S-adenosyl-L-homocysteine</text>
        <dbReference type="Rhea" id="RHEA:42708"/>
        <dbReference type="Rhea" id="RHEA-COMP:10188"/>
        <dbReference type="Rhea" id="RHEA-COMP:10189"/>
        <dbReference type="ChEBI" id="CHEBI:57856"/>
        <dbReference type="ChEBI" id="CHEBI:59789"/>
        <dbReference type="ChEBI" id="CHEBI:74269"/>
        <dbReference type="ChEBI" id="CHEBI:74480"/>
        <dbReference type="EC" id="2.1.1.33"/>
    </reaction>
</comment>
<evidence type="ECO:0000313" key="10">
    <source>
        <dbReference type="EMBL" id="MBU3851783.1"/>
    </source>
</evidence>
<dbReference type="PANTHER" id="PTHR23417">
    <property type="entry name" value="3-DEOXY-D-MANNO-OCTULOSONIC-ACID TRANSFERASE/TRNA GUANINE-N 7 - -METHYLTRANSFERASE"/>
    <property type="match status" value="1"/>
</dbReference>
<organism evidence="10 11">
    <name type="scientific">Candidatus Paralactobacillus gallistercoris</name>
    <dbReference type="NCBI Taxonomy" id="2838724"/>
    <lineage>
        <taxon>Bacteria</taxon>
        <taxon>Bacillati</taxon>
        <taxon>Bacillota</taxon>
        <taxon>Bacilli</taxon>
        <taxon>Lactobacillales</taxon>
        <taxon>Lactobacillaceae</taxon>
        <taxon>Lactobacillus</taxon>
    </lineage>
</organism>
<dbReference type="NCBIfam" id="TIGR00091">
    <property type="entry name" value="tRNA (guanosine(46)-N7)-methyltransferase TrmB"/>
    <property type="match status" value="1"/>
</dbReference>
<evidence type="ECO:0000256" key="7">
    <source>
        <dbReference type="ARBA" id="ARBA00060552"/>
    </source>
</evidence>
<dbReference type="InterPro" id="IPR055361">
    <property type="entry name" value="tRNA_methyltr_TrmB_bact"/>
</dbReference>
<reference evidence="10" key="1">
    <citation type="journal article" date="2021" name="PeerJ">
        <title>Extensive microbial diversity within the chicken gut microbiome revealed by metagenomics and culture.</title>
        <authorList>
            <person name="Gilroy R."/>
            <person name="Ravi A."/>
            <person name="Getino M."/>
            <person name="Pursley I."/>
            <person name="Horton D.L."/>
            <person name="Alikhan N.F."/>
            <person name="Baker D."/>
            <person name="Gharbi K."/>
            <person name="Hall N."/>
            <person name="Watson M."/>
            <person name="Adriaenssens E.M."/>
            <person name="Foster-Nyarko E."/>
            <person name="Jarju S."/>
            <person name="Secka A."/>
            <person name="Antonio M."/>
            <person name="Oren A."/>
            <person name="Chaudhuri R.R."/>
            <person name="La Ragione R."/>
            <person name="Hildebrand F."/>
            <person name="Pallen M.J."/>
        </authorList>
    </citation>
    <scope>NUCLEOTIDE SEQUENCE</scope>
    <source>
        <strain evidence="10">F6-6636</strain>
    </source>
</reference>
<comment type="function">
    <text evidence="2 9">Catalyzes the formation of N(7)-methylguanine at position 46 (m7G46) in tRNA.</text>
</comment>
<dbReference type="CDD" id="cd02440">
    <property type="entry name" value="AdoMet_MTases"/>
    <property type="match status" value="1"/>
</dbReference>
<dbReference type="PANTHER" id="PTHR23417:SF14">
    <property type="entry name" value="PENTACOTRIPEPTIDE-REPEAT REGION OF PRORP DOMAIN-CONTAINING PROTEIN"/>
    <property type="match status" value="1"/>
</dbReference>
<evidence type="ECO:0000256" key="3">
    <source>
        <dbReference type="ARBA" id="ARBA00022603"/>
    </source>
</evidence>
<evidence type="ECO:0000256" key="1">
    <source>
        <dbReference type="ARBA" id="ARBA00000142"/>
    </source>
</evidence>
<dbReference type="SUPFAM" id="SSF53335">
    <property type="entry name" value="S-adenosyl-L-methionine-dependent methyltransferases"/>
    <property type="match status" value="1"/>
</dbReference>
<gene>
    <name evidence="9 10" type="primary">trmB</name>
    <name evidence="10" type="ORF">H9901_03695</name>
</gene>
<evidence type="ECO:0000256" key="2">
    <source>
        <dbReference type="ARBA" id="ARBA00003015"/>
    </source>
</evidence>
<keyword evidence="3 9" id="KW-0489">Methyltransferase</keyword>
<dbReference type="EMBL" id="JAHLFS010000048">
    <property type="protein sequence ID" value="MBU3851783.1"/>
    <property type="molecule type" value="Genomic_DNA"/>
</dbReference>
<evidence type="ECO:0000256" key="5">
    <source>
        <dbReference type="ARBA" id="ARBA00022691"/>
    </source>
</evidence>
<dbReference type="InterPro" id="IPR003358">
    <property type="entry name" value="tRNA_(Gua-N-7)_MeTrfase_Trmb"/>
</dbReference>
<feature type="binding site" evidence="9">
    <location>
        <position position="96"/>
    </location>
    <ligand>
        <name>S-adenosyl-L-methionine</name>
        <dbReference type="ChEBI" id="CHEBI:59789"/>
    </ligand>
</feature>
<feature type="binding site" evidence="9">
    <location>
        <begin position="191"/>
        <end position="194"/>
    </location>
    <ligand>
        <name>substrate</name>
    </ligand>
</feature>
<dbReference type="Pfam" id="PF02390">
    <property type="entry name" value="Methyltransf_4"/>
    <property type="match status" value="1"/>
</dbReference>
<keyword evidence="4 9" id="KW-0808">Transferase</keyword>
<dbReference type="AlphaFoldDB" id="A0A948TJG5"/>
<sequence length="212" mass="24792">MRLRRKSWAPQLIADHPQWILVNPENMAGKWQSRFEKQQPLYIEVGSGKGRFITEMAQKHPENNYLAVEIQESAIAMVLKKQVELQLPNLQLLLGDGAALTNFFAANEVNGIFLNFSDPWPKTRHEKRRLTYRSFLAQYQTIMCPHGELVFKTDNQGLFEYSLISMNNFNMLFDEVSLDLHALNDPDNVETEYEEKFSKLGQRIYRLKAHFR</sequence>
<name>A0A948TJG5_9LACO</name>
<accession>A0A948TJG5</accession>
<comment type="pathway">
    <text evidence="7 9">tRNA modification; N(7)-methylguanine-tRNA biosynthesis.</text>
</comment>
<reference evidence="10" key="2">
    <citation type="submission" date="2021-04" db="EMBL/GenBank/DDBJ databases">
        <authorList>
            <person name="Gilroy R."/>
        </authorList>
    </citation>
    <scope>NUCLEOTIDE SEQUENCE</scope>
    <source>
        <strain evidence="10">F6-6636</strain>
    </source>
</reference>
<dbReference type="PROSITE" id="PS51625">
    <property type="entry name" value="SAM_MT_TRMB"/>
    <property type="match status" value="1"/>
</dbReference>
<protein>
    <recommendedName>
        <fullName evidence="9">tRNA (guanine-N(7)-)-methyltransferase</fullName>
        <ecNumber evidence="9">2.1.1.33</ecNumber>
    </recommendedName>
    <alternativeName>
        <fullName evidence="9">tRNA (guanine(46)-N(7))-methyltransferase</fullName>
    </alternativeName>
    <alternativeName>
        <fullName evidence="9">tRNA(m7G46)-methyltransferase</fullName>
    </alternativeName>
</protein>